<evidence type="ECO:0000313" key="5">
    <source>
        <dbReference type="Proteomes" id="UP001140172"/>
    </source>
</evidence>
<name>A0A9W8H542_9FUNG</name>
<gene>
    <name evidence="4" type="ORF">GGI15_004284</name>
</gene>
<keyword evidence="2" id="KW-0808">Transferase</keyword>
<dbReference type="PANTHER" id="PTHR31121">
    <property type="entry name" value="ALPHA-1,2 MANNOSYLTRANSFERASE KTR1"/>
    <property type="match status" value="1"/>
</dbReference>
<dbReference type="InterPro" id="IPR029044">
    <property type="entry name" value="Nucleotide-diphossugar_trans"/>
</dbReference>
<dbReference type="PIRSF" id="PIRSF018153">
    <property type="entry name" value="Glyco_trans_15"/>
    <property type="match status" value="1"/>
</dbReference>
<evidence type="ECO:0000256" key="2">
    <source>
        <dbReference type="ARBA" id="ARBA00022679"/>
    </source>
</evidence>
<evidence type="ECO:0000256" key="1">
    <source>
        <dbReference type="ARBA" id="ARBA00007677"/>
    </source>
</evidence>
<dbReference type="EMBL" id="JANBUM010000370">
    <property type="protein sequence ID" value="KAJ2778080.1"/>
    <property type="molecule type" value="Genomic_DNA"/>
</dbReference>
<dbReference type="GO" id="GO:0006487">
    <property type="term" value="P:protein N-linked glycosylation"/>
    <property type="evidence" value="ECO:0007669"/>
    <property type="project" value="TreeGrafter"/>
</dbReference>
<dbReference type="GO" id="GO:0005794">
    <property type="term" value="C:Golgi apparatus"/>
    <property type="evidence" value="ECO:0007669"/>
    <property type="project" value="TreeGrafter"/>
</dbReference>
<dbReference type="GO" id="GO:0016020">
    <property type="term" value="C:membrane"/>
    <property type="evidence" value="ECO:0007669"/>
    <property type="project" value="InterPro"/>
</dbReference>
<sequence>MARYFHRRNIWKHLPVLVAGVLAGYLVGCNKPALRQAMSIDIGSPDTPIATNATETPPVRAAIVALVRNSDLFGLRLALRQIEDRFNRKYNYPYVFVNDVPFTDEFMQGVRDLTSAHVEFGLLDEHSWGIPAWIDQERYAAAKLAARYPHAEKDSYRKMCRFQSGFLHHHPLLRDLDYYWRIEPDVEYYCDIDYDPFVFMQQRGIKYGWNIAMTEFMSTVETLWNTTEQFLNDRPDVVSRRNLRRWLLDDKGAYSGCHFWSNFEIVDLSFYRSEAYQAYFDHLDRAGGFFYERWGDAPVHSIAAAMLLDPSEIHYFDDIGYFHPSVLTCPRDARTRGSCVCDSDRSFVQNGYCTVRYKQVRHHELHPGESLDDVHTGPVIMAQPHVIV</sequence>
<feature type="active site" description="Nucleophile" evidence="3">
    <location>
        <position position="264"/>
    </location>
</feature>
<proteinExistence type="inferred from homology"/>
<dbReference type="OrthoDB" id="439943at2759"/>
<reference evidence="4" key="1">
    <citation type="submission" date="2022-07" db="EMBL/GenBank/DDBJ databases">
        <title>Phylogenomic reconstructions and comparative analyses of Kickxellomycotina fungi.</title>
        <authorList>
            <person name="Reynolds N.K."/>
            <person name="Stajich J.E."/>
            <person name="Barry K."/>
            <person name="Grigoriev I.V."/>
            <person name="Crous P."/>
            <person name="Smith M.E."/>
        </authorList>
    </citation>
    <scope>NUCLEOTIDE SEQUENCE</scope>
    <source>
        <strain evidence="4">BCRC 34489</strain>
    </source>
</reference>
<accession>A0A9W8H542</accession>
<evidence type="ECO:0000313" key="4">
    <source>
        <dbReference type="EMBL" id="KAJ2778080.1"/>
    </source>
</evidence>
<dbReference type="Proteomes" id="UP001140172">
    <property type="component" value="Unassembled WGS sequence"/>
</dbReference>
<organism evidence="4 5">
    <name type="scientific">Coemansia interrupta</name>
    <dbReference type="NCBI Taxonomy" id="1126814"/>
    <lineage>
        <taxon>Eukaryota</taxon>
        <taxon>Fungi</taxon>
        <taxon>Fungi incertae sedis</taxon>
        <taxon>Zoopagomycota</taxon>
        <taxon>Kickxellomycotina</taxon>
        <taxon>Kickxellomycetes</taxon>
        <taxon>Kickxellales</taxon>
        <taxon>Kickxellaceae</taxon>
        <taxon>Coemansia</taxon>
    </lineage>
</organism>
<dbReference type="SUPFAM" id="SSF53448">
    <property type="entry name" value="Nucleotide-diphospho-sugar transferases"/>
    <property type="match status" value="1"/>
</dbReference>
<protein>
    <submittedName>
        <fullName evidence="4">Uncharacterized protein</fullName>
    </submittedName>
</protein>
<dbReference type="GO" id="GO:0000026">
    <property type="term" value="F:alpha-1,2-mannosyltransferase activity"/>
    <property type="evidence" value="ECO:0007669"/>
    <property type="project" value="TreeGrafter"/>
</dbReference>
<dbReference type="AlphaFoldDB" id="A0A9W8H542"/>
<evidence type="ECO:0000256" key="3">
    <source>
        <dbReference type="PIRSR" id="PIRSR018153-1"/>
    </source>
</evidence>
<comment type="caution">
    <text evidence="4">The sequence shown here is derived from an EMBL/GenBank/DDBJ whole genome shotgun (WGS) entry which is preliminary data.</text>
</comment>
<dbReference type="Gene3D" id="3.90.550.10">
    <property type="entry name" value="Spore Coat Polysaccharide Biosynthesis Protein SpsA, Chain A"/>
    <property type="match status" value="1"/>
</dbReference>
<dbReference type="Pfam" id="PF01793">
    <property type="entry name" value="Glyco_transf_15"/>
    <property type="match status" value="1"/>
</dbReference>
<comment type="similarity">
    <text evidence="1">Belongs to the glycosyltransferase 15 family.</text>
</comment>
<dbReference type="InterPro" id="IPR002685">
    <property type="entry name" value="Glyco_trans_15"/>
</dbReference>
<dbReference type="PANTHER" id="PTHR31121:SF6">
    <property type="entry name" value="ALPHA-1,2 MANNOSYLTRANSFERASE KTR1"/>
    <property type="match status" value="1"/>
</dbReference>
<keyword evidence="5" id="KW-1185">Reference proteome</keyword>
<dbReference type="GO" id="GO:0000032">
    <property type="term" value="P:cell wall mannoprotein biosynthetic process"/>
    <property type="evidence" value="ECO:0007669"/>
    <property type="project" value="TreeGrafter"/>
</dbReference>
<dbReference type="FunFam" id="3.90.550.10:FF:000051">
    <property type="entry name" value="Alpha-1,2-mannosyltransferase (Ktr4)"/>
    <property type="match status" value="1"/>
</dbReference>